<dbReference type="Gene3D" id="2.20.25.80">
    <property type="entry name" value="WRKY domain"/>
    <property type="match status" value="1"/>
</dbReference>
<evidence type="ECO:0000256" key="5">
    <source>
        <dbReference type="ARBA" id="ARBA00023242"/>
    </source>
</evidence>
<keyword evidence="9" id="KW-1185">Reference proteome</keyword>
<feature type="region of interest" description="Disordered" evidence="6">
    <location>
        <begin position="27"/>
        <end position="70"/>
    </location>
</feature>
<name>A0A0P0Y6C0_ORYSJ</name>
<evidence type="ECO:0000256" key="6">
    <source>
        <dbReference type="SAM" id="MobiDB-lite"/>
    </source>
</evidence>
<comment type="subcellular location">
    <subcellularLocation>
        <location evidence="1">Nucleus</location>
    </subcellularLocation>
</comment>
<dbReference type="GO" id="GO:0003700">
    <property type="term" value="F:DNA-binding transcription factor activity"/>
    <property type="evidence" value="ECO:0000318"/>
    <property type="project" value="GO_Central"/>
</dbReference>
<dbReference type="STRING" id="39947.A0A0P0Y6C0"/>
<sequence length="186" mass="20802">MEEAYCMMMVGRERELVAELRHLLFPSPSPTTPASHSTTALTGDDECLPPGLTTTTTVSGGGGRRRGRKRVRRDNDNLKLLQADDDQEVLAAAVHGDANAKPLPNFTKTSRRKLQTTTSTMVTTVPDFDGYQWRKYGQKQIEGAMYPSTATSEHCSTRQITVRLYLERAKSEQPVPTCKHALRWNH</sequence>
<dbReference type="Pfam" id="PF03106">
    <property type="entry name" value="WRKY"/>
    <property type="match status" value="1"/>
</dbReference>
<reference evidence="9" key="1">
    <citation type="journal article" date="2005" name="Nature">
        <title>The map-based sequence of the rice genome.</title>
        <authorList>
            <consortium name="International rice genome sequencing project (IRGSP)"/>
            <person name="Matsumoto T."/>
            <person name="Wu J."/>
            <person name="Kanamori H."/>
            <person name="Katayose Y."/>
            <person name="Fujisawa M."/>
            <person name="Namiki N."/>
            <person name="Mizuno H."/>
            <person name="Yamamoto K."/>
            <person name="Antonio B.A."/>
            <person name="Baba T."/>
            <person name="Sakata K."/>
            <person name="Nagamura Y."/>
            <person name="Aoki H."/>
            <person name="Arikawa K."/>
            <person name="Arita K."/>
            <person name="Bito T."/>
            <person name="Chiden Y."/>
            <person name="Fujitsuka N."/>
            <person name="Fukunaka R."/>
            <person name="Hamada M."/>
            <person name="Harada C."/>
            <person name="Hayashi A."/>
            <person name="Hijishita S."/>
            <person name="Honda M."/>
            <person name="Hosokawa S."/>
            <person name="Ichikawa Y."/>
            <person name="Idonuma A."/>
            <person name="Iijima M."/>
            <person name="Ikeda M."/>
            <person name="Ikeno M."/>
            <person name="Ito K."/>
            <person name="Ito S."/>
            <person name="Ito T."/>
            <person name="Ito Y."/>
            <person name="Ito Y."/>
            <person name="Iwabuchi A."/>
            <person name="Kamiya K."/>
            <person name="Karasawa W."/>
            <person name="Kurita K."/>
            <person name="Katagiri S."/>
            <person name="Kikuta A."/>
            <person name="Kobayashi H."/>
            <person name="Kobayashi N."/>
            <person name="Machita K."/>
            <person name="Maehara T."/>
            <person name="Masukawa M."/>
            <person name="Mizubayashi T."/>
            <person name="Mukai Y."/>
            <person name="Nagasaki H."/>
            <person name="Nagata Y."/>
            <person name="Naito S."/>
            <person name="Nakashima M."/>
            <person name="Nakama Y."/>
            <person name="Nakamichi Y."/>
            <person name="Nakamura M."/>
            <person name="Meguro A."/>
            <person name="Negishi M."/>
            <person name="Ohta I."/>
            <person name="Ohta T."/>
            <person name="Okamoto M."/>
            <person name="Ono N."/>
            <person name="Saji S."/>
            <person name="Sakaguchi M."/>
            <person name="Sakai K."/>
            <person name="Shibata M."/>
            <person name="Shimokawa T."/>
            <person name="Song J."/>
            <person name="Takazaki Y."/>
            <person name="Terasawa K."/>
            <person name="Tsugane M."/>
            <person name="Tsuji K."/>
            <person name="Ueda S."/>
            <person name="Waki K."/>
            <person name="Yamagata H."/>
            <person name="Yamamoto M."/>
            <person name="Yamamoto S."/>
            <person name="Yamane H."/>
            <person name="Yoshiki S."/>
            <person name="Yoshihara R."/>
            <person name="Yukawa K."/>
            <person name="Zhong H."/>
            <person name="Yano M."/>
            <person name="Yuan Q."/>
            <person name="Ouyang S."/>
            <person name="Liu J."/>
            <person name="Jones K.M."/>
            <person name="Gansberger K."/>
            <person name="Moffat K."/>
            <person name="Hill J."/>
            <person name="Bera J."/>
            <person name="Fadrosh D."/>
            <person name="Jin S."/>
            <person name="Johri S."/>
            <person name="Kim M."/>
            <person name="Overton L."/>
            <person name="Reardon M."/>
            <person name="Tsitrin T."/>
            <person name="Vuong H."/>
            <person name="Weaver B."/>
            <person name="Ciecko A."/>
            <person name="Tallon L."/>
            <person name="Jackson J."/>
            <person name="Pai G."/>
            <person name="Aken S.V."/>
            <person name="Utterback T."/>
            <person name="Reidmuller S."/>
            <person name="Feldblyum T."/>
            <person name="Hsiao J."/>
            <person name="Zismann V."/>
            <person name="Iobst S."/>
            <person name="de Vazeille A.R."/>
            <person name="Buell C.R."/>
            <person name="Ying K."/>
            <person name="Li Y."/>
            <person name="Lu T."/>
            <person name="Huang Y."/>
            <person name="Zhao Q."/>
            <person name="Feng Q."/>
            <person name="Zhang L."/>
            <person name="Zhu J."/>
            <person name="Weng Q."/>
            <person name="Mu J."/>
            <person name="Lu Y."/>
            <person name="Fan D."/>
            <person name="Liu Y."/>
            <person name="Guan J."/>
            <person name="Zhang Y."/>
            <person name="Yu S."/>
            <person name="Liu X."/>
            <person name="Zhang Y."/>
            <person name="Hong G."/>
            <person name="Han B."/>
            <person name="Choisne N."/>
            <person name="Demange N."/>
            <person name="Orjeda G."/>
            <person name="Samain S."/>
            <person name="Cattolico L."/>
            <person name="Pelletier E."/>
            <person name="Couloux A."/>
            <person name="Segurens B."/>
            <person name="Wincker P."/>
            <person name="D'Hont A."/>
            <person name="Scarpelli C."/>
            <person name="Weissenbach J."/>
            <person name="Salanoubat M."/>
            <person name="Quetier F."/>
            <person name="Yu Y."/>
            <person name="Kim H.R."/>
            <person name="Rambo T."/>
            <person name="Currie J."/>
            <person name="Collura K."/>
            <person name="Luo M."/>
            <person name="Yang T."/>
            <person name="Ammiraju J.S.S."/>
            <person name="Engler F."/>
            <person name="Soderlund C."/>
            <person name="Wing R.A."/>
            <person name="Palmer L.E."/>
            <person name="de la Bastide M."/>
            <person name="Spiegel L."/>
            <person name="Nascimento L."/>
            <person name="Zutavern T."/>
            <person name="O'Shaughnessy A."/>
            <person name="Dike S."/>
            <person name="Dedhia N."/>
            <person name="Preston R."/>
            <person name="Balija V."/>
            <person name="McCombie W.R."/>
            <person name="Chow T."/>
            <person name="Chen H."/>
            <person name="Chung M."/>
            <person name="Chen C."/>
            <person name="Shaw J."/>
            <person name="Wu H."/>
            <person name="Hsiao K."/>
            <person name="Chao Y."/>
            <person name="Chu M."/>
            <person name="Cheng C."/>
            <person name="Hour A."/>
            <person name="Lee P."/>
            <person name="Lin S."/>
            <person name="Lin Y."/>
            <person name="Liou J."/>
            <person name="Liu S."/>
            <person name="Hsing Y."/>
            <person name="Raghuvanshi S."/>
            <person name="Mohanty A."/>
            <person name="Bharti A.K."/>
            <person name="Gaur A."/>
            <person name="Gupta V."/>
            <person name="Kumar D."/>
            <person name="Ravi V."/>
            <person name="Vij S."/>
            <person name="Kapur A."/>
            <person name="Khurana P."/>
            <person name="Khurana P."/>
            <person name="Khurana J.P."/>
            <person name="Tyagi A.K."/>
            <person name="Gaikwad K."/>
            <person name="Singh A."/>
            <person name="Dalal V."/>
            <person name="Srivastava S."/>
            <person name="Dixit A."/>
            <person name="Pal A.K."/>
            <person name="Ghazi I.A."/>
            <person name="Yadav M."/>
            <person name="Pandit A."/>
            <person name="Bhargava A."/>
            <person name="Sureshbabu K."/>
            <person name="Batra K."/>
            <person name="Sharma T.R."/>
            <person name="Mohapatra T."/>
            <person name="Singh N.K."/>
            <person name="Messing J."/>
            <person name="Nelson A.B."/>
            <person name="Fuks G."/>
            <person name="Kavchok S."/>
            <person name="Keizer G."/>
            <person name="Linton E."/>
            <person name="Llaca V."/>
            <person name="Song R."/>
            <person name="Tanyolac B."/>
            <person name="Young S."/>
            <person name="Ho-Il K."/>
            <person name="Hahn J.H."/>
            <person name="Sangsakoo G."/>
            <person name="Vanavichit A."/>
            <person name="de Mattos Luiz.A.T."/>
            <person name="Zimmer P.D."/>
            <person name="Malone G."/>
            <person name="Dellagostin O."/>
            <person name="de Oliveira A.C."/>
            <person name="Bevan M."/>
            <person name="Bancroft I."/>
            <person name="Minx P."/>
            <person name="Cordum H."/>
            <person name="Wilson R."/>
            <person name="Cheng Z."/>
            <person name="Jin W."/>
            <person name="Jiang J."/>
            <person name="Leong S.A."/>
            <person name="Iwama H."/>
            <person name="Gojobori T."/>
            <person name="Itoh T."/>
            <person name="Niimura Y."/>
            <person name="Fujii Y."/>
            <person name="Habara T."/>
            <person name="Sakai H."/>
            <person name="Sato Y."/>
            <person name="Wilson G."/>
            <person name="Kumar K."/>
            <person name="McCouch S."/>
            <person name="Juretic N."/>
            <person name="Hoen D."/>
            <person name="Wright S."/>
            <person name="Bruskiewich R."/>
            <person name="Bureau T."/>
            <person name="Miyao A."/>
            <person name="Hirochika H."/>
            <person name="Nishikawa T."/>
            <person name="Kadowaki K."/>
            <person name="Sugiura M."/>
            <person name="Burr B."/>
            <person name="Sasaki T."/>
        </authorList>
    </citation>
    <scope>NUCLEOTIDE SEQUENCE [LARGE SCALE GENOMIC DNA]</scope>
    <source>
        <strain evidence="9">cv. Nipponbare</strain>
    </source>
</reference>
<dbReference type="InterPro" id="IPR036576">
    <property type="entry name" value="WRKY_dom_sf"/>
</dbReference>
<dbReference type="GO" id="GO:0000976">
    <property type="term" value="F:transcription cis-regulatory region binding"/>
    <property type="evidence" value="ECO:0000318"/>
    <property type="project" value="GO_Central"/>
</dbReference>
<keyword evidence="3" id="KW-0238">DNA-binding</keyword>
<accession>A0A0P0Y6C0</accession>
<proteinExistence type="predicted"/>
<evidence type="ECO:0000256" key="4">
    <source>
        <dbReference type="ARBA" id="ARBA00023163"/>
    </source>
</evidence>
<dbReference type="AlphaFoldDB" id="A0A0P0Y6C0"/>
<organism evidence="8 9">
    <name type="scientific">Oryza sativa subsp. japonica</name>
    <name type="common">Rice</name>
    <dbReference type="NCBI Taxonomy" id="39947"/>
    <lineage>
        <taxon>Eukaryota</taxon>
        <taxon>Viridiplantae</taxon>
        <taxon>Streptophyta</taxon>
        <taxon>Embryophyta</taxon>
        <taxon>Tracheophyta</taxon>
        <taxon>Spermatophyta</taxon>
        <taxon>Magnoliopsida</taxon>
        <taxon>Liliopsida</taxon>
        <taxon>Poales</taxon>
        <taxon>Poaceae</taxon>
        <taxon>BOP clade</taxon>
        <taxon>Oryzoideae</taxon>
        <taxon>Oryzeae</taxon>
        <taxon>Oryzinae</taxon>
        <taxon>Oryza</taxon>
        <taxon>Oryza sativa</taxon>
    </lineage>
</organism>
<feature type="domain" description="WRKY" evidence="7">
    <location>
        <begin position="129"/>
        <end position="186"/>
    </location>
</feature>
<evidence type="ECO:0000256" key="3">
    <source>
        <dbReference type="ARBA" id="ARBA00023125"/>
    </source>
</evidence>
<reference evidence="8 9" key="3">
    <citation type="journal article" date="2013" name="Rice">
        <title>Improvement of the Oryza sativa Nipponbare reference genome using next generation sequence and optical map data.</title>
        <authorList>
            <person name="Kawahara Y."/>
            <person name="de la Bastide M."/>
            <person name="Hamilton J.P."/>
            <person name="Kanamori H."/>
            <person name="McCombie W.R."/>
            <person name="Ouyang S."/>
            <person name="Schwartz D.C."/>
            <person name="Tanaka T."/>
            <person name="Wu J."/>
            <person name="Zhou S."/>
            <person name="Childs K.L."/>
            <person name="Davidson R.M."/>
            <person name="Lin H."/>
            <person name="Quesada-Ocampo L."/>
            <person name="Vaillancourt B."/>
            <person name="Sakai H."/>
            <person name="Lee S.S."/>
            <person name="Kim J."/>
            <person name="Numa H."/>
            <person name="Itoh T."/>
            <person name="Buell C.R."/>
            <person name="Matsumoto T."/>
        </authorList>
    </citation>
    <scope>NUCLEOTIDE SEQUENCE [LARGE SCALE GENOMIC DNA]</scope>
    <source>
        <strain evidence="9">cv. Nipponbare</strain>
    </source>
</reference>
<dbReference type="EMBL" id="AP014968">
    <property type="protein sequence ID" value="BAT15612.1"/>
    <property type="molecule type" value="Genomic_DNA"/>
</dbReference>
<dbReference type="SMART" id="SM00774">
    <property type="entry name" value="WRKY"/>
    <property type="match status" value="1"/>
</dbReference>
<gene>
    <name evidence="8" type="ordered locus">Os12g0116800</name>
    <name evidence="8" type="ORF">OSNPB_120116800</name>
</gene>
<keyword evidence="2" id="KW-0805">Transcription regulation</keyword>
<dbReference type="InterPro" id="IPR003657">
    <property type="entry name" value="WRKY_dom"/>
</dbReference>
<evidence type="ECO:0000313" key="9">
    <source>
        <dbReference type="Proteomes" id="UP000059680"/>
    </source>
</evidence>
<keyword evidence="4" id="KW-0804">Transcription</keyword>
<dbReference type="InParanoid" id="A0A0P0Y6C0"/>
<evidence type="ECO:0000256" key="1">
    <source>
        <dbReference type="ARBA" id="ARBA00004123"/>
    </source>
</evidence>
<reference evidence="8 9" key="2">
    <citation type="journal article" date="2013" name="Plant Cell Physiol.">
        <title>Rice Annotation Project Database (RAP-DB): an integrative and interactive database for rice genomics.</title>
        <authorList>
            <person name="Sakai H."/>
            <person name="Lee S.S."/>
            <person name="Tanaka T."/>
            <person name="Numa H."/>
            <person name="Kim J."/>
            <person name="Kawahara Y."/>
            <person name="Wakimoto H."/>
            <person name="Yang C.C."/>
            <person name="Iwamoto M."/>
            <person name="Abe T."/>
            <person name="Yamada Y."/>
            <person name="Muto A."/>
            <person name="Inokuchi H."/>
            <person name="Ikemura T."/>
            <person name="Matsumoto T."/>
            <person name="Sasaki T."/>
            <person name="Itoh T."/>
        </authorList>
    </citation>
    <scope>NUCLEOTIDE SEQUENCE [LARGE SCALE GENOMIC DNA]</scope>
    <source>
        <strain evidence="9">cv. Nipponbare</strain>
    </source>
</reference>
<protein>
    <submittedName>
        <fullName evidence="8">Os12g0116800 protein</fullName>
    </submittedName>
</protein>
<dbReference type="Proteomes" id="UP000059680">
    <property type="component" value="Chromosome 12"/>
</dbReference>
<dbReference type="PROSITE" id="PS50811">
    <property type="entry name" value="WRKY"/>
    <property type="match status" value="1"/>
</dbReference>
<dbReference type="SUPFAM" id="SSF118290">
    <property type="entry name" value="WRKY DNA-binding domain"/>
    <property type="match status" value="1"/>
</dbReference>
<dbReference type="GO" id="GO:0005634">
    <property type="term" value="C:nucleus"/>
    <property type="evidence" value="ECO:0000318"/>
    <property type="project" value="GO_Central"/>
</dbReference>
<dbReference type="PaxDb" id="39947-A0A0P0Y6C0"/>
<evidence type="ECO:0000256" key="2">
    <source>
        <dbReference type="ARBA" id="ARBA00023015"/>
    </source>
</evidence>
<evidence type="ECO:0000259" key="7">
    <source>
        <dbReference type="PROSITE" id="PS50811"/>
    </source>
</evidence>
<evidence type="ECO:0000313" key="8">
    <source>
        <dbReference type="EMBL" id="BAT15612.1"/>
    </source>
</evidence>
<dbReference type="GO" id="GO:0006355">
    <property type="term" value="P:regulation of DNA-templated transcription"/>
    <property type="evidence" value="ECO:0000318"/>
    <property type="project" value="GO_Central"/>
</dbReference>
<keyword evidence="5" id="KW-0539">Nucleus</keyword>